<dbReference type="SMART" id="SM00317">
    <property type="entry name" value="SET"/>
    <property type="match status" value="1"/>
</dbReference>
<dbReference type="PROSITE" id="PS50280">
    <property type="entry name" value="SET"/>
    <property type="match status" value="1"/>
</dbReference>
<dbReference type="SMART" id="SM00508">
    <property type="entry name" value="PostSET"/>
    <property type="match status" value="1"/>
</dbReference>
<organism evidence="11">
    <name type="scientific">Sexangularia sp. CB-2014</name>
    <dbReference type="NCBI Taxonomy" id="1486929"/>
    <lineage>
        <taxon>Eukaryota</taxon>
        <taxon>Amoebozoa</taxon>
        <taxon>Tubulinea</taxon>
        <taxon>Elardia</taxon>
        <taxon>Arcellinida</taxon>
        <taxon>Arcellinida incertae sedis</taxon>
        <taxon>Sexangularia</taxon>
    </lineage>
</organism>
<accession>A0A7S1Y9G0</accession>
<keyword evidence="5" id="KW-0808">Transferase</keyword>
<evidence type="ECO:0000313" key="11">
    <source>
        <dbReference type="EMBL" id="CAD9288318.1"/>
    </source>
</evidence>
<reference evidence="11" key="1">
    <citation type="submission" date="2021-01" db="EMBL/GenBank/DDBJ databases">
        <authorList>
            <person name="Corre E."/>
            <person name="Pelletier E."/>
            <person name="Niang G."/>
            <person name="Scheremetjew M."/>
            <person name="Finn R."/>
            <person name="Kale V."/>
            <person name="Holt S."/>
            <person name="Cochrane G."/>
            <person name="Meng A."/>
            <person name="Brown T."/>
            <person name="Cohen L."/>
        </authorList>
    </citation>
    <scope>NUCLEOTIDE SEQUENCE</scope>
    <source>
        <strain evidence="11">ATCC 50979</strain>
    </source>
</reference>
<evidence type="ECO:0000259" key="10">
    <source>
        <dbReference type="PROSITE" id="PS50868"/>
    </source>
</evidence>
<dbReference type="EMBL" id="HBGL01002096">
    <property type="protein sequence ID" value="CAD9288318.1"/>
    <property type="molecule type" value="Transcribed_RNA"/>
</dbReference>
<evidence type="ECO:0000256" key="7">
    <source>
        <dbReference type="ARBA" id="ARBA00023242"/>
    </source>
</evidence>
<dbReference type="PROSITE" id="PS50868">
    <property type="entry name" value="POST_SET"/>
    <property type="match status" value="1"/>
</dbReference>
<dbReference type="Gene3D" id="2.170.270.10">
    <property type="entry name" value="SET domain"/>
    <property type="match status" value="1"/>
</dbReference>
<evidence type="ECO:0000256" key="1">
    <source>
        <dbReference type="ARBA" id="ARBA00004123"/>
    </source>
</evidence>
<feature type="region of interest" description="Disordered" evidence="8">
    <location>
        <begin position="242"/>
        <end position="265"/>
    </location>
</feature>
<comment type="subcellular location">
    <subcellularLocation>
        <location evidence="2">Chromosome</location>
    </subcellularLocation>
    <subcellularLocation>
        <location evidence="1">Nucleus</location>
    </subcellularLocation>
</comment>
<evidence type="ECO:0008006" key="12">
    <source>
        <dbReference type="Google" id="ProtNLM"/>
    </source>
</evidence>
<name>A0A7S1Y9G0_9EUKA</name>
<evidence type="ECO:0000256" key="3">
    <source>
        <dbReference type="ARBA" id="ARBA00022454"/>
    </source>
</evidence>
<evidence type="ECO:0000256" key="4">
    <source>
        <dbReference type="ARBA" id="ARBA00022603"/>
    </source>
</evidence>
<dbReference type="GO" id="GO:0032259">
    <property type="term" value="P:methylation"/>
    <property type="evidence" value="ECO:0007669"/>
    <property type="project" value="UniProtKB-KW"/>
</dbReference>
<dbReference type="InterPro" id="IPR046341">
    <property type="entry name" value="SET_dom_sf"/>
</dbReference>
<feature type="domain" description="Post-SET" evidence="10">
    <location>
        <begin position="146"/>
        <end position="162"/>
    </location>
</feature>
<keyword evidence="3" id="KW-0158">Chromosome</keyword>
<dbReference type="GO" id="GO:0005634">
    <property type="term" value="C:nucleus"/>
    <property type="evidence" value="ECO:0007669"/>
    <property type="project" value="UniProtKB-SubCell"/>
</dbReference>
<dbReference type="GO" id="GO:0005694">
    <property type="term" value="C:chromosome"/>
    <property type="evidence" value="ECO:0007669"/>
    <property type="project" value="UniProtKB-SubCell"/>
</dbReference>
<keyword evidence="6" id="KW-0949">S-adenosyl-L-methionine</keyword>
<evidence type="ECO:0000259" key="9">
    <source>
        <dbReference type="PROSITE" id="PS50280"/>
    </source>
</evidence>
<feature type="compositionally biased region" description="Polar residues" evidence="8">
    <location>
        <begin position="245"/>
        <end position="255"/>
    </location>
</feature>
<evidence type="ECO:0000256" key="8">
    <source>
        <dbReference type="SAM" id="MobiDB-lite"/>
    </source>
</evidence>
<gene>
    <name evidence="11" type="ORF">SSP0437_LOCUS1609</name>
</gene>
<dbReference type="PANTHER" id="PTHR22884">
    <property type="entry name" value="SET DOMAIN PROTEINS"/>
    <property type="match status" value="1"/>
</dbReference>
<dbReference type="InterPro" id="IPR001214">
    <property type="entry name" value="SET_dom"/>
</dbReference>
<dbReference type="SUPFAM" id="SSF82199">
    <property type="entry name" value="SET domain"/>
    <property type="match status" value="1"/>
</dbReference>
<proteinExistence type="predicted"/>
<protein>
    <recommendedName>
        <fullName evidence="12">Histone-lysine N-methyltransferase</fullName>
    </recommendedName>
</protein>
<feature type="domain" description="SET" evidence="9">
    <location>
        <begin position="26"/>
        <end position="139"/>
    </location>
</feature>
<evidence type="ECO:0000256" key="2">
    <source>
        <dbReference type="ARBA" id="ARBA00004286"/>
    </source>
</evidence>
<dbReference type="AlphaFoldDB" id="A0A7S1Y9G0"/>
<dbReference type="InterPro" id="IPR050777">
    <property type="entry name" value="SET2_Histone-Lys_MeTrsfase"/>
</dbReference>
<feature type="region of interest" description="Disordered" evidence="8">
    <location>
        <begin position="190"/>
        <end position="224"/>
    </location>
</feature>
<dbReference type="InterPro" id="IPR003616">
    <property type="entry name" value="Post-SET_dom"/>
</dbReference>
<evidence type="ECO:0000256" key="5">
    <source>
        <dbReference type="ARBA" id="ARBA00022679"/>
    </source>
</evidence>
<keyword evidence="4" id="KW-0489">Methyltransferase</keyword>
<feature type="compositionally biased region" description="Low complexity" evidence="8">
    <location>
        <begin position="205"/>
        <end position="224"/>
    </location>
</feature>
<keyword evidence="7" id="KW-0539">Nucleus</keyword>
<dbReference type="GO" id="GO:0008168">
    <property type="term" value="F:methyltransferase activity"/>
    <property type="evidence" value="ECO:0007669"/>
    <property type="project" value="UniProtKB-KW"/>
</dbReference>
<evidence type="ECO:0000256" key="6">
    <source>
        <dbReference type="ARBA" id="ARBA00022691"/>
    </source>
</evidence>
<sequence>MECTFGKCSAEFCQNSKLQKPGVYALPVEVFDAGGKGLGLRAREPATPGTFINEYRGEVIDADEVHRRLCEDKRHFYILSMPNGMYLDASRRGHYTRFINHSCDPNAVTQIWIVKGVYRVAIYACRHIDVGEEITFDYNLEQVGQKKQRCLCGTPICRGTLGGGKPPKNIDPAALVAHREKARKEAYARYQRDLTTDPPVVPVKARSSSSSSSSSASSSSAAAARARGTPVVKKLCVALKAHSPASPTQASPTKSEQTHRYSPRPAPQLTWEQLYMNVPQGRVRDVIIGRRIFLARNETRERQRKRKRVPLHERIDALWREVGDAPAAGEVCQGDAKQE</sequence>
<dbReference type="Pfam" id="PF00856">
    <property type="entry name" value="SET"/>
    <property type="match status" value="1"/>
</dbReference>